<dbReference type="RefSeq" id="WP_057987084.1">
    <property type="nucleotide sequence ID" value="NZ_JAGGKH010000017.1"/>
</dbReference>
<sequence>MKKRYYVALLVIFICILAGCTNAKTEGQTDKGNQSGESSENFNSEGFPLVDEKITLNMMGASSATQSQTWDELDVFKIYEEKTNIAFEFNTPDSANIREKLNLAFASGDLPDVLFGAGLTQEEEAKFGSQGQLIPLEGLIEKYAPNLQKLLEENKEVARSITTADGHIYSLPFVDTEIGFGPYPKIWINQVWLENLGLEMPETTDDLYNVLKAFKEKDPNGNGEADEIPMIASQDVNIAGAMLNHFGFTGHLDVTSGEVRYAPIEEEYKAFLSYMNTLYKEKLLDPEAYSQNKQQVNGKGENGQLGVFHDAGPFLTVGVERNEEYVALPPLTSEVNNEKLATRHSLVATGVFAITSANEYPEATIRWVDHFYSDEGAIFLNYGEEGEHFEYVDNKEGLKILIPEGMTRDEYRNTYTPVTTHPRIHAPIQTLELYKQDEFEPLNYHIMQETNKSVRPYAKSTFPIVHFTQEERDELIQIRTDIEDYVERMEAQFITGVQSLDGWDKYIKKLENMKVDRYVQIHQDAYDRWQAVE</sequence>
<proteinExistence type="predicted"/>
<evidence type="ECO:0000256" key="1">
    <source>
        <dbReference type="SAM" id="SignalP"/>
    </source>
</evidence>
<dbReference type="PANTHER" id="PTHR43649">
    <property type="entry name" value="ARABINOSE-BINDING PROTEIN-RELATED"/>
    <property type="match status" value="1"/>
</dbReference>
<dbReference type="EMBL" id="LDJR01000031">
    <property type="protein sequence ID" value="OAK73510.1"/>
    <property type="molecule type" value="Genomic_DNA"/>
</dbReference>
<dbReference type="InterPro" id="IPR050490">
    <property type="entry name" value="Bact_solute-bd_prot1"/>
</dbReference>
<dbReference type="Gene3D" id="3.40.190.10">
    <property type="entry name" value="Periplasmic binding protein-like II"/>
    <property type="match status" value="2"/>
</dbReference>
<dbReference type="Proteomes" id="UP000077881">
    <property type="component" value="Unassembled WGS sequence"/>
</dbReference>
<feature type="signal peptide" evidence="1">
    <location>
        <begin position="1"/>
        <end position="23"/>
    </location>
</feature>
<evidence type="ECO:0008006" key="4">
    <source>
        <dbReference type="Google" id="ProtNLM"/>
    </source>
</evidence>
<dbReference type="InterPro" id="IPR006059">
    <property type="entry name" value="SBP"/>
</dbReference>
<dbReference type="PANTHER" id="PTHR43649:SF12">
    <property type="entry name" value="DIACETYLCHITOBIOSE BINDING PROTEIN DASA"/>
    <property type="match status" value="1"/>
</dbReference>
<dbReference type="AlphaFoldDB" id="A0A178A1U5"/>
<keyword evidence="1" id="KW-0732">Signal</keyword>
<evidence type="ECO:0000313" key="3">
    <source>
        <dbReference type="Proteomes" id="UP000077881"/>
    </source>
</evidence>
<gene>
    <name evidence="2" type="ORF">ABB05_06655</name>
</gene>
<dbReference type="Pfam" id="PF01547">
    <property type="entry name" value="SBP_bac_1"/>
    <property type="match status" value="1"/>
</dbReference>
<name>A0A178A1U5_9BACI</name>
<organism evidence="2 3">
    <name type="scientific">Lederbergia galactosidilytica</name>
    <dbReference type="NCBI Taxonomy" id="217031"/>
    <lineage>
        <taxon>Bacteria</taxon>
        <taxon>Bacillati</taxon>
        <taxon>Bacillota</taxon>
        <taxon>Bacilli</taxon>
        <taxon>Bacillales</taxon>
        <taxon>Bacillaceae</taxon>
        <taxon>Lederbergia</taxon>
    </lineage>
</organism>
<accession>A0A178A1U5</accession>
<dbReference type="PROSITE" id="PS51257">
    <property type="entry name" value="PROKAR_LIPOPROTEIN"/>
    <property type="match status" value="1"/>
</dbReference>
<dbReference type="STRING" id="217031.ABB05_06655"/>
<dbReference type="PATRIC" id="fig|217031.6.peg.1443"/>
<comment type="caution">
    <text evidence="2">The sequence shown here is derived from an EMBL/GenBank/DDBJ whole genome shotgun (WGS) entry which is preliminary data.</text>
</comment>
<keyword evidence="3" id="KW-1185">Reference proteome</keyword>
<protein>
    <recommendedName>
        <fullName evidence="4">ABC transporter substrate-binding protein</fullName>
    </recommendedName>
</protein>
<feature type="chain" id="PRO_5008081327" description="ABC transporter substrate-binding protein" evidence="1">
    <location>
        <begin position="24"/>
        <end position="533"/>
    </location>
</feature>
<reference evidence="2 3" key="1">
    <citation type="submission" date="2015-05" db="EMBL/GenBank/DDBJ databases">
        <title>Comparison of genome.</title>
        <authorList>
            <person name="Zheng Z."/>
            <person name="Sun M."/>
        </authorList>
    </citation>
    <scope>NUCLEOTIDE SEQUENCE [LARGE SCALE GENOMIC DNA]</scope>
    <source>
        <strain evidence="2 3">G25-74</strain>
    </source>
</reference>
<dbReference type="SUPFAM" id="SSF53850">
    <property type="entry name" value="Periplasmic binding protein-like II"/>
    <property type="match status" value="1"/>
</dbReference>
<evidence type="ECO:0000313" key="2">
    <source>
        <dbReference type="EMBL" id="OAK73510.1"/>
    </source>
</evidence>